<dbReference type="PRINTS" id="PR00008">
    <property type="entry name" value="DAGPEDOMAIN"/>
</dbReference>
<feature type="domain" description="EF-hand" evidence="5">
    <location>
        <begin position="396"/>
        <end position="431"/>
    </location>
</feature>
<keyword evidence="3" id="KW-0106">Calcium</keyword>
<dbReference type="InterPro" id="IPR011992">
    <property type="entry name" value="EF-hand-dom_pair"/>
</dbReference>
<dbReference type="GO" id="GO:0005509">
    <property type="term" value="F:calcium ion binding"/>
    <property type="evidence" value="ECO:0007669"/>
    <property type="project" value="InterPro"/>
</dbReference>
<dbReference type="Gene3D" id="1.10.238.10">
    <property type="entry name" value="EF-hand"/>
    <property type="match status" value="2"/>
</dbReference>
<dbReference type="Pfam" id="PF13499">
    <property type="entry name" value="EF-hand_7"/>
    <property type="match status" value="1"/>
</dbReference>
<dbReference type="GO" id="GO:0005829">
    <property type="term" value="C:cytosol"/>
    <property type="evidence" value="ECO:0007669"/>
    <property type="project" value="TreeGrafter"/>
</dbReference>
<dbReference type="AlphaFoldDB" id="A0A7S1LLC1"/>
<dbReference type="SMART" id="SM00054">
    <property type="entry name" value="EFh"/>
    <property type="match status" value="3"/>
</dbReference>
<gene>
    <name evidence="6" type="ORF">NDES1114_LOCUS10428</name>
</gene>
<evidence type="ECO:0008006" key="7">
    <source>
        <dbReference type="Google" id="ProtNLM"/>
    </source>
</evidence>
<dbReference type="InterPro" id="IPR051001">
    <property type="entry name" value="Calbindin_Ca-bind"/>
</dbReference>
<dbReference type="InterPro" id="IPR002219">
    <property type="entry name" value="PKC_DAG/PE"/>
</dbReference>
<feature type="domain" description="Phorbol-ester/DAG-type" evidence="4">
    <location>
        <begin position="188"/>
        <end position="238"/>
    </location>
</feature>
<dbReference type="SUPFAM" id="SSF47473">
    <property type="entry name" value="EF-hand"/>
    <property type="match status" value="1"/>
</dbReference>
<dbReference type="NCBIfam" id="TIGR01053">
    <property type="entry name" value="LSD1"/>
    <property type="match status" value="1"/>
</dbReference>
<dbReference type="PROSITE" id="PS00479">
    <property type="entry name" value="ZF_DAG_PE_1"/>
    <property type="match status" value="1"/>
</dbReference>
<accession>A0A7S1LLC1</accession>
<keyword evidence="1" id="KW-0479">Metal-binding</keyword>
<dbReference type="InterPro" id="IPR018247">
    <property type="entry name" value="EF_Hand_1_Ca_BS"/>
</dbReference>
<protein>
    <recommendedName>
        <fullName evidence="7">Protein kinase C</fullName>
    </recommendedName>
</protein>
<dbReference type="GO" id="GO:0005634">
    <property type="term" value="C:nucleus"/>
    <property type="evidence" value="ECO:0007669"/>
    <property type="project" value="TreeGrafter"/>
</dbReference>
<dbReference type="InterPro" id="IPR046349">
    <property type="entry name" value="C1-like_sf"/>
</dbReference>
<feature type="domain" description="EF-hand" evidence="5">
    <location>
        <begin position="303"/>
        <end position="338"/>
    </location>
</feature>
<proteinExistence type="predicted"/>
<evidence type="ECO:0000256" key="2">
    <source>
        <dbReference type="ARBA" id="ARBA00022833"/>
    </source>
</evidence>
<dbReference type="Gene3D" id="3.30.60.20">
    <property type="match status" value="1"/>
</dbReference>
<reference evidence="6" key="1">
    <citation type="submission" date="2021-01" db="EMBL/GenBank/DDBJ databases">
        <authorList>
            <person name="Corre E."/>
            <person name="Pelletier E."/>
            <person name="Niang G."/>
            <person name="Scheremetjew M."/>
            <person name="Finn R."/>
            <person name="Kale V."/>
            <person name="Holt S."/>
            <person name="Cochrane G."/>
            <person name="Meng A."/>
            <person name="Brown T."/>
            <person name="Cohen L."/>
        </authorList>
    </citation>
    <scope>NUCLEOTIDE SEQUENCE</scope>
    <source>
        <strain evidence="6">CCAP 1951/1</strain>
    </source>
</reference>
<dbReference type="InterPro" id="IPR002048">
    <property type="entry name" value="EF_hand_dom"/>
</dbReference>
<dbReference type="Pfam" id="PF06943">
    <property type="entry name" value="zf-LSD1"/>
    <property type="match status" value="1"/>
</dbReference>
<organism evidence="6">
    <name type="scientific">Neobodo designis</name>
    <name type="common">Flagellated protozoan</name>
    <name type="synonym">Bodo designis</name>
    <dbReference type="NCBI Taxonomy" id="312471"/>
    <lineage>
        <taxon>Eukaryota</taxon>
        <taxon>Discoba</taxon>
        <taxon>Euglenozoa</taxon>
        <taxon>Kinetoplastea</taxon>
        <taxon>Metakinetoplastina</taxon>
        <taxon>Neobodonida</taxon>
        <taxon>Neobodo</taxon>
    </lineage>
</organism>
<dbReference type="PANTHER" id="PTHR19972">
    <property type="entry name" value="CALBINDIN"/>
    <property type="match status" value="1"/>
</dbReference>
<keyword evidence="2" id="KW-0862">Zinc</keyword>
<dbReference type="InterPro" id="IPR020454">
    <property type="entry name" value="DAG/PE-bd"/>
</dbReference>
<dbReference type="SUPFAM" id="SSF57889">
    <property type="entry name" value="Cysteine-rich domain"/>
    <property type="match status" value="1"/>
</dbReference>
<name>A0A7S1LLC1_NEODS</name>
<feature type="domain" description="EF-hand" evidence="5">
    <location>
        <begin position="349"/>
        <end position="384"/>
    </location>
</feature>
<dbReference type="GO" id="GO:0051480">
    <property type="term" value="P:regulation of cytosolic calcium ion concentration"/>
    <property type="evidence" value="ECO:0007669"/>
    <property type="project" value="TreeGrafter"/>
</dbReference>
<dbReference type="SMART" id="SM00109">
    <property type="entry name" value="C1"/>
    <property type="match status" value="1"/>
</dbReference>
<dbReference type="PROSITE" id="PS50222">
    <property type="entry name" value="EF_HAND_2"/>
    <property type="match status" value="3"/>
</dbReference>
<dbReference type="PROSITE" id="PS50081">
    <property type="entry name" value="ZF_DAG_PE_2"/>
    <property type="match status" value="1"/>
</dbReference>
<evidence type="ECO:0000259" key="4">
    <source>
        <dbReference type="PROSITE" id="PS50081"/>
    </source>
</evidence>
<dbReference type="PANTHER" id="PTHR19972:SF10">
    <property type="entry name" value="CALBINDIN-32"/>
    <property type="match status" value="1"/>
</dbReference>
<evidence type="ECO:0000256" key="1">
    <source>
        <dbReference type="ARBA" id="ARBA00022723"/>
    </source>
</evidence>
<dbReference type="EMBL" id="HBGF01015892">
    <property type="protein sequence ID" value="CAD9107420.1"/>
    <property type="molecule type" value="Transcribed_RNA"/>
</dbReference>
<dbReference type="PROSITE" id="PS00018">
    <property type="entry name" value="EF_HAND_1"/>
    <property type="match status" value="3"/>
</dbReference>
<dbReference type="Pfam" id="PF00130">
    <property type="entry name" value="C1_1"/>
    <property type="match status" value="1"/>
</dbReference>
<evidence type="ECO:0000259" key="5">
    <source>
        <dbReference type="PROSITE" id="PS50222"/>
    </source>
</evidence>
<evidence type="ECO:0000313" key="6">
    <source>
        <dbReference type="EMBL" id="CAD9107420.1"/>
    </source>
</evidence>
<sequence>MSSSLEQTLICCQPFKEGASTIVCIGCFKLLAFPSGAKRIKCGACGTITDGIKIRCTACNVGMRVALNVTQVRCVKCQYTFKPQATLKIKPPAWVHERKGNLELPLRVIIDQSVSRATVREKTVVVAPHQPLRASTVQWEEDFGADFRSVGFFKGSHQLDTTMTPMVLELQPGDVIEVQRVHSSSRSGHEFVIAQFGTPTNCSYCKEFIWGVYHQGRKCAKCKLPVHHRCADKVTAMCEADRRQLFGIVNFNESDDEAEADEVVIAVVVSDEDKVAFSSCVEEKKEPECDPNFMQSLERLSNFTDQQIQDMWANYDADGSGTLERDEIKKLMGDLVGAAGGKWGAGEDNSEEAVDRVIARMDQNHDGEVSWEEFWYFFKAQQDSKFLDQFAGLTTLTNDQLYELWYHYDADSSGSLEVDEVMQLLSDVAGKNGAALDKNRAQLASLLSADAKITWETFYTSIVPIIKASLKAA</sequence>
<evidence type="ECO:0000256" key="3">
    <source>
        <dbReference type="ARBA" id="ARBA00022837"/>
    </source>
</evidence>
<dbReference type="InterPro" id="IPR005735">
    <property type="entry name" value="Znf_LSD1"/>
</dbReference>